<dbReference type="EMBL" id="AXZF01000091">
    <property type="protein sequence ID" value="ERT68001.1"/>
    <property type="molecule type" value="Genomic_DNA"/>
</dbReference>
<evidence type="ECO:0000259" key="7">
    <source>
        <dbReference type="SMART" id="SM00079"/>
    </source>
</evidence>
<evidence type="ECO:0000313" key="9">
    <source>
        <dbReference type="Proteomes" id="UP000017081"/>
    </source>
</evidence>
<dbReference type="eggNOG" id="COG0834">
    <property type="taxonomic scope" value="Bacteria"/>
</dbReference>
<comment type="subcellular location">
    <subcellularLocation>
        <location evidence="1">Cell envelope</location>
    </subcellularLocation>
</comment>
<dbReference type="InterPro" id="IPR001638">
    <property type="entry name" value="Solute-binding_3/MltF_N"/>
</dbReference>
<evidence type="ECO:0000256" key="4">
    <source>
        <dbReference type="RuleBase" id="RU003744"/>
    </source>
</evidence>
<dbReference type="GO" id="GO:0016020">
    <property type="term" value="C:membrane"/>
    <property type="evidence" value="ECO:0007669"/>
    <property type="project" value="InterPro"/>
</dbReference>
<feature type="signal peptide" evidence="5">
    <location>
        <begin position="1"/>
        <end position="20"/>
    </location>
</feature>
<feature type="domain" description="Ionotropic glutamate receptor C-terminal" evidence="7">
    <location>
        <begin position="40"/>
        <end position="252"/>
    </location>
</feature>
<comment type="similarity">
    <text evidence="2 4">Belongs to the bacterial solute-binding protein 3 family.</text>
</comment>
<dbReference type="PATRIC" id="fig|1319815.3.peg.2009"/>
<evidence type="ECO:0000256" key="1">
    <source>
        <dbReference type="ARBA" id="ARBA00004196"/>
    </source>
</evidence>
<protein>
    <submittedName>
        <fullName evidence="8">ABC transporter, substrate-binding protein, family 3</fullName>
    </submittedName>
</protein>
<dbReference type="SUPFAM" id="SSF53850">
    <property type="entry name" value="Periplasmic binding protein-like II"/>
    <property type="match status" value="1"/>
</dbReference>
<gene>
    <name evidence="8" type="ORF">HMPREF0202_02088</name>
</gene>
<sequence>MKKIFKLLLLTFTIFSISFAKDNALKNLQEKGEMVIGLDDTFAPMGFRDEKGNIIGFDIDLANEVASRMGVKAVFKPCEWDGIIFDLRSKKIDLIWNGLTITPQREQQIAFSTPYFDDDQIVIVRNHNIKSFEDLKGKNIGVQLGSASYFAFENSPLAKTTGKVNKYSTNVEALLDLEAGRTDAVVIDAVVGKYYVAKKDGFVVLNEILDKQQMGIGMRKQDLSLKNKIDETLANMKADGSFNKIYQKWFGNN</sequence>
<dbReference type="SMART" id="SM00079">
    <property type="entry name" value="PBPe"/>
    <property type="match status" value="1"/>
</dbReference>
<evidence type="ECO:0000256" key="5">
    <source>
        <dbReference type="SAM" id="SignalP"/>
    </source>
</evidence>
<keyword evidence="3 5" id="KW-0732">Signal</keyword>
<dbReference type="InterPro" id="IPR018313">
    <property type="entry name" value="SBP_3_CS"/>
</dbReference>
<dbReference type="Gene3D" id="3.40.190.10">
    <property type="entry name" value="Periplasmic binding protein-like II"/>
    <property type="match status" value="2"/>
</dbReference>
<dbReference type="InterPro" id="IPR001320">
    <property type="entry name" value="Iontro_rcpt_C"/>
</dbReference>
<dbReference type="STRING" id="1319815.HMPREF0202_02088"/>
<dbReference type="AlphaFoldDB" id="U7V903"/>
<dbReference type="RefSeq" id="WP_023051620.1">
    <property type="nucleotide sequence ID" value="NZ_CP173065.2"/>
</dbReference>
<evidence type="ECO:0000256" key="3">
    <source>
        <dbReference type="ARBA" id="ARBA00022729"/>
    </source>
</evidence>
<dbReference type="PROSITE" id="PS01039">
    <property type="entry name" value="SBP_BACTERIAL_3"/>
    <property type="match status" value="1"/>
</dbReference>
<proteinExistence type="inferred from homology"/>
<dbReference type="HOGENOM" id="CLU_019602_18_2_0"/>
<evidence type="ECO:0000256" key="2">
    <source>
        <dbReference type="ARBA" id="ARBA00010333"/>
    </source>
</evidence>
<dbReference type="GO" id="GO:0015276">
    <property type="term" value="F:ligand-gated monoatomic ion channel activity"/>
    <property type="evidence" value="ECO:0007669"/>
    <property type="project" value="InterPro"/>
</dbReference>
<dbReference type="PANTHER" id="PTHR35936:SF34">
    <property type="entry name" value="ABC TRANSPORTER EXTRACELLULAR-BINDING PROTEIN YCKB-RELATED"/>
    <property type="match status" value="1"/>
</dbReference>
<name>U7V903_9FUSO</name>
<accession>U7V903</accession>
<feature type="chain" id="PRO_5004690182" evidence="5">
    <location>
        <begin position="21"/>
        <end position="253"/>
    </location>
</feature>
<dbReference type="GO" id="GO:0030313">
    <property type="term" value="C:cell envelope"/>
    <property type="evidence" value="ECO:0007669"/>
    <property type="project" value="UniProtKB-SubCell"/>
</dbReference>
<keyword evidence="9" id="KW-1185">Reference proteome</keyword>
<dbReference type="PANTHER" id="PTHR35936">
    <property type="entry name" value="MEMBRANE-BOUND LYTIC MUREIN TRANSGLYCOSYLASE F"/>
    <property type="match status" value="1"/>
</dbReference>
<dbReference type="SMART" id="SM00062">
    <property type="entry name" value="PBPb"/>
    <property type="match status" value="1"/>
</dbReference>
<evidence type="ECO:0000259" key="6">
    <source>
        <dbReference type="SMART" id="SM00062"/>
    </source>
</evidence>
<reference evidence="8 9" key="1">
    <citation type="submission" date="2013-08" db="EMBL/GenBank/DDBJ databases">
        <authorList>
            <person name="Weinstock G."/>
            <person name="Sodergren E."/>
            <person name="Wylie T."/>
            <person name="Fulton L."/>
            <person name="Fulton R."/>
            <person name="Fronick C."/>
            <person name="O'Laughlin M."/>
            <person name="Godfrey J."/>
            <person name="Miner T."/>
            <person name="Herter B."/>
            <person name="Appelbaum E."/>
            <person name="Cordes M."/>
            <person name="Lek S."/>
            <person name="Wollam A."/>
            <person name="Pepin K.H."/>
            <person name="Palsikar V.B."/>
            <person name="Mitreva M."/>
            <person name="Wilson R.K."/>
        </authorList>
    </citation>
    <scope>NUCLEOTIDE SEQUENCE [LARGE SCALE GENOMIC DNA]</scope>
    <source>
        <strain evidence="8 9">ATCC BAA-474</strain>
    </source>
</reference>
<dbReference type="Pfam" id="PF00497">
    <property type="entry name" value="SBP_bac_3"/>
    <property type="match status" value="1"/>
</dbReference>
<evidence type="ECO:0000313" key="8">
    <source>
        <dbReference type="EMBL" id="ERT68001.1"/>
    </source>
</evidence>
<comment type="caution">
    <text evidence="8">The sequence shown here is derived from an EMBL/GenBank/DDBJ whole genome shotgun (WGS) entry which is preliminary data.</text>
</comment>
<dbReference type="CDD" id="cd00996">
    <property type="entry name" value="PBP2_AatB_like"/>
    <property type="match status" value="1"/>
</dbReference>
<dbReference type="Proteomes" id="UP000017081">
    <property type="component" value="Unassembled WGS sequence"/>
</dbReference>
<feature type="domain" description="Solute-binding protein family 3/N-terminal" evidence="6">
    <location>
        <begin position="33"/>
        <end position="253"/>
    </location>
</feature>
<organism evidence="8 9">
    <name type="scientific">Cetobacterium somerae ATCC BAA-474</name>
    <dbReference type="NCBI Taxonomy" id="1319815"/>
    <lineage>
        <taxon>Bacteria</taxon>
        <taxon>Fusobacteriati</taxon>
        <taxon>Fusobacteriota</taxon>
        <taxon>Fusobacteriia</taxon>
        <taxon>Fusobacteriales</taxon>
        <taxon>Fusobacteriaceae</taxon>
        <taxon>Cetobacterium</taxon>
    </lineage>
</organism>